<evidence type="ECO:0000256" key="10">
    <source>
        <dbReference type="ARBA" id="ARBA00023033"/>
    </source>
</evidence>
<dbReference type="KEGG" id="mrr:Moror_11872"/>
<dbReference type="GO" id="GO:0005506">
    <property type="term" value="F:iron ion binding"/>
    <property type="evidence" value="ECO:0007669"/>
    <property type="project" value="InterPro"/>
</dbReference>
<organism evidence="13 14">
    <name type="scientific">Moniliophthora roreri (strain MCA 2997)</name>
    <name type="common">Cocoa frosty pod rot fungus</name>
    <name type="synonym">Crinipellis roreri</name>
    <dbReference type="NCBI Taxonomy" id="1381753"/>
    <lineage>
        <taxon>Eukaryota</taxon>
        <taxon>Fungi</taxon>
        <taxon>Dikarya</taxon>
        <taxon>Basidiomycota</taxon>
        <taxon>Agaricomycotina</taxon>
        <taxon>Agaricomycetes</taxon>
        <taxon>Agaricomycetidae</taxon>
        <taxon>Agaricales</taxon>
        <taxon>Marasmiineae</taxon>
        <taxon>Marasmiaceae</taxon>
        <taxon>Moniliophthora</taxon>
    </lineage>
</organism>
<evidence type="ECO:0000256" key="12">
    <source>
        <dbReference type="SAM" id="Phobius"/>
    </source>
</evidence>
<sequence length="124" mass="14189">MTIVTMASLVYVLLSVCAWIIYLNLNSKRPGNLPPGPKGYPFVGNVFQIDRNQLWNTLVKWKREYGDIVYFRLFNQNIIVLNSGRVAADILDRRAANYSKRPRMPVVNYLTGGLDMVLMDYGNT</sequence>
<gene>
    <name evidence="13" type="ORF">Moror_11872</name>
</gene>
<dbReference type="Pfam" id="PF00067">
    <property type="entry name" value="p450"/>
    <property type="match status" value="1"/>
</dbReference>
<dbReference type="Gene3D" id="1.10.630.10">
    <property type="entry name" value="Cytochrome P450"/>
    <property type="match status" value="1"/>
</dbReference>
<keyword evidence="10" id="KW-0503">Monooxygenase</keyword>
<protein>
    <submittedName>
        <fullName evidence="13">Cytochrome p450</fullName>
    </submittedName>
</protein>
<comment type="caution">
    <text evidence="13">The sequence shown here is derived from an EMBL/GenBank/DDBJ whole genome shotgun (WGS) entry which is preliminary data.</text>
</comment>
<dbReference type="HOGENOM" id="CLU_001570_21_0_1"/>
<dbReference type="PANTHER" id="PTHR46300">
    <property type="entry name" value="P450, PUTATIVE (EUROFUNG)-RELATED-RELATED"/>
    <property type="match status" value="1"/>
</dbReference>
<dbReference type="PANTHER" id="PTHR46300:SF2">
    <property type="entry name" value="CYTOCHROME P450 MONOOXYGENASE ALNH-RELATED"/>
    <property type="match status" value="1"/>
</dbReference>
<dbReference type="GO" id="GO:0004497">
    <property type="term" value="F:monooxygenase activity"/>
    <property type="evidence" value="ECO:0007669"/>
    <property type="project" value="UniProtKB-KW"/>
</dbReference>
<evidence type="ECO:0000256" key="4">
    <source>
        <dbReference type="ARBA" id="ARBA00022617"/>
    </source>
</evidence>
<evidence type="ECO:0000256" key="6">
    <source>
        <dbReference type="ARBA" id="ARBA00022723"/>
    </source>
</evidence>
<dbReference type="InterPro" id="IPR050364">
    <property type="entry name" value="Cytochrome_P450_fung"/>
</dbReference>
<dbReference type="AlphaFoldDB" id="V2X006"/>
<keyword evidence="6" id="KW-0479">Metal-binding</keyword>
<keyword evidence="9" id="KW-0408">Iron</keyword>
<comment type="subcellular location">
    <subcellularLocation>
        <location evidence="2">Membrane</location>
        <topology evidence="2">Single-pass membrane protein</topology>
    </subcellularLocation>
</comment>
<dbReference type="EMBL" id="AWSO01000833">
    <property type="protein sequence ID" value="ESK87132.1"/>
    <property type="molecule type" value="Genomic_DNA"/>
</dbReference>
<evidence type="ECO:0000256" key="2">
    <source>
        <dbReference type="ARBA" id="ARBA00004167"/>
    </source>
</evidence>
<evidence type="ECO:0000313" key="14">
    <source>
        <dbReference type="Proteomes" id="UP000017559"/>
    </source>
</evidence>
<evidence type="ECO:0000256" key="9">
    <source>
        <dbReference type="ARBA" id="ARBA00023004"/>
    </source>
</evidence>
<evidence type="ECO:0000313" key="13">
    <source>
        <dbReference type="EMBL" id="ESK87132.1"/>
    </source>
</evidence>
<evidence type="ECO:0000256" key="1">
    <source>
        <dbReference type="ARBA" id="ARBA00001971"/>
    </source>
</evidence>
<evidence type="ECO:0000256" key="3">
    <source>
        <dbReference type="ARBA" id="ARBA00010617"/>
    </source>
</evidence>
<evidence type="ECO:0000256" key="7">
    <source>
        <dbReference type="ARBA" id="ARBA00022989"/>
    </source>
</evidence>
<keyword evidence="14" id="KW-1185">Reference proteome</keyword>
<dbReference type="InterPro" id="IPR001128">
    <property type="entry name" value="Cyt_P450"/>
</dbReference>
<dbReference type="GO" id="GO:0016705">
    <property type="term" value="F:oxidoreductase activity, acting on paired donors, with incorporation or reduction of molecular oxygen"/>
    <property type="evidence" value="ECO:0007669"/>
    <property type="project" value="InterPro"/>
</dbReference>
<keyword evidence="4" id="KW-0349">Heme</keyword>
<comment type="similarity">
    <text evidence="3">Belongs to the cytochrome P450 family.</text>
</comment>
<keyword evidence="8" id="KW-0560">Oxidoreductase</keyword>
<comment type="cofactor">
    <cofactor evidence="1">
        <name>heme</name>
        <dbReference type="ChEBI" id="CHEBI:30413"/>
    </cofactor>
</comment>
<keyword evidence="11 12" id="KW-0472">Membrane</keyword>
<evidence type="ECO:0000256" key="11">
    <source>
        <dbReference type="ARBA" id="ARBA00023136"/>
    </source>
</evidence>
<accession>V2X006</accession>
<name>V2X006_MONRO</name>
<dbReference type="STRING" id="1381753.V2X006"/>
<dbReference type="GO" id="GO:0020037">
    <property type="term" value="F:heme binding"/>
    <property type="evidence" value="ECO:0007669"/>
    <property type="project" value="InterPro"/>
</dbReference>
<proteinExistence type="inferred from homology"/>
<evidence type="ECO:0000256" key="5">
    <source>
        <dbReference type="ARBA" id="ARBA00022692"/>
    </source>
</evidence>
<evidence type="ECO:0000256" key="8">
    <source>
        <dbReference type="ARBA" id="ARBA00023002"/>
    </source>
</evidence>
<keyword evidence="5 12" id="KW-0812">Transmembrane</keyword>
<dbReference type="OrthoDB" id="1055148at2759"/>
<keyword evidence="7 12" id="KW-1133">Transmembrane helix</keyword>
<dbReference type="GO" id="GO:0016020">
    <property type="term" value="C:membrane"/>
    <property type="evidence" value="ECO:0007669"/>
    <property type="project" value="UniProtKB-SubCell"/>
</dbReference>
<feature type="transmembrane region" description="Helical" evidence="12">
    <location>
        <begin position="6"/>
        <end position="25"/>
    </location>
</feature>
<dbReference type="Proteomes" id="UP000017559">
    <property type="component" value="Unassembled WGS sequence"/>
</dbReference>
<reference evidence="13 14" key="1">
    <citation type="journal article" date="2014" name="BMC Genomics">
        <title>Genome and secretome analysis of the hemibiotrophic fungal pathogen, Moniliophthora roreri, which causes frosty pod rot disease of cacao: mechanisms of the biotrophic and necrotrophic phases.</title>
        <authorList>
            <person name="Meinhardt L.W."/>
            <person name="Costa G.G.L."/>
            <person name="Thomazella D.P.T."/>
            <person name="Teixeira P.J.P.L."/>
            <person name="Carazzolle M.F."/>
            <person name="Schuster S.C."/>
            <person name="Carlson J.E."/>
            <person name="Guiltinan M.J."/>
            <person name="Mieczkowski P."/>
            <person name="Farmer A."/>
            <person name="Ramaraj T."/>
            <person name="Crozier J."/>
            <person name="Davis R.E."/>
            <person name="Shao J."/>
            <person name="Melnick R.L."/>
            <person name="Pereira G.A.G."/>
            <person name="Bailey B.A."/>
        </authorList>
    </citation>
    <scope>NUCLEOTIDE SEQUENCE [LARGE SCALE GENOMIC DNA]</scope>
    <source>
        <strain evidence="13 14">MCA 2997</strain>
    </source>
</reference>
<dbReference type="SUPFAM" id="SSF48264">
    <property type="entry name" value="Cytochrome P450"/>
    <property type="match status" value="1"/>
</dbReference>
<dbReference type="InterPro" id="IPR036396">
    <property type="entry name" value="Cyt_P450_sf"/>
</dbReference>